<dbReference type="RefSeq" id="WP_064516733.1">
    <property type="nucleotide sequence ID" value="NZ_CBCSBH010000079.1"/>
</dbReference>
<name>A0ABM6BP39_YERET</name>
<evidence type="ECO:0000313" key="3">
    <source>
        <dbReference type="Proteomes" id="UP000266744"/>
    </source>
</evidence>
<sequence length="93" mass="11079">MFNENQVFETMKDWILTMKDLEEDQITPNADFRQLGFDSLDFVEFQFNIQKDYNIELKPELLTSQKITNLHQLIQYIISESELNNTDSRSLDV</sequence>
<dbReference type="Proteomes" id="UP000266744">
    <property type="component" value="Chromosome"/>
</dbReference>
<evidence type="ECO:0000259" key="1">
    <source>
        <dbReference type="PROSITE" id="PS50075"/>
    </source>
</evidence>
<gene>
    <name evidence="2" type="ORF">PL78_15045</name>
</gene>
<dbReference type="InterPro" id="IPR036736">
    <property type="entry name" value="ACP-like_sf"/>
</dbReference>
<dbReference type="InterPro" id="IPR009081">
    <property type="entry name" value="PP-bd_ACP"/>
</dbReference>
<protein>
    <recommendedName>
        <fullName evidence="1">Carrier domain-containing protein</fullName>
    </recommendedName>
</protein>
<organism evidence="2 3">
    <name type="scientific">Yersinia entomophaga</name>
    <dbReference type="NCBI Taxonomy" id="935293"/>
    <lineage>
        <taxon>Bacteria</taxon>
        <taxon>Pseudomonadati</taxon>
        <taxon>Pseudomonadota</taxon>
        <taxon>Gammaproteobacteria</taxon>
        <taxon>Enterobacterales</taxon>
        <taxon>Yersiniaceae</taxon>
        <taxon>Yersinia</taxon>
    </lineage>
</organism>
<reference evidence="2 3" key="1">
    <citation type="journal article" date="2016" name="Toxins">
        <title>The Draft Genome Sequence of the Yersinia entomophaga Entomopathogenic Type Strain MH96T.</title>
        <authorList>
            <person name="Hurst M.R."/>
            <person name="Beattie A."/>
            <person name="Altermann E."/>
            <person name="Moraga R.M."/>
            <person name="Harper L.A."/>
            <person name="Calder J."/>
            <person name="Laugraud A."/>
        </authorList>
    </citation>
    <scope>NUCLEOTIDE SEQUENCE [LARGE SCALE GENOMIC DNA]</scope>
    <source>
        <strain evidence="2 3">MH96</strain>
    </source>
</reference>
<dbReference type="Gene3D" id="1.10.1200.10">
    <property type="entry name" value="ACP-like"/>
    <property type="match status" value="1"/>
</dbReference>
<accession>A0ABM6BP39</accession>
<feature type="domain" description="Carrier" evidence="1">
    <location>
        <begin position="2"/>
        <end position="81"/>
    </location>
</feature>
<dbReference type="EMBL" id="CP010029">
    <property type="protein sequence ID" value="ANI31130.1"/>
    <property type="molecule type" value="Genomic_DNA"/>
</dbReference>
<dbReference type="PROSITE" id="PS50075">
    <property type="entry name" value="CARRIER"/>
    <property type="match status" value="1"/>
</dbReference>
<keyword evidence="3" id="KW-1185">Reference proteome</keyword>
<dbReference type="Pfam" id="PF00550">
    <property type="entry name" value="PP-binding"/>
    <property type="match status" value="1"/>
</dbReference>
<evidence type="ECO:0000313" key="2">
    <source>
        <dbReference type="EMBL" id="ANI31130.1"/>
    </source>
</evidence>
<proteinExistence type="predicted"/>
<dbReference type="SUPFAM" id="SSF47336">
    <property type="entry name" value="ACP-like"/>
    <property type="match status" value="1"/>
</dbReference>